<sequence>MKMHVAKSVVDFSALDYVVLEPSISTYNRIETLPTGPDLDAGLQASLADPLWLLARQWQFNEFQGEDAGTPIDSRFAVRGRPVSACFPGGDIATAPQLPVAVSTPIEALIEQEPALARHPRFNAEAGLHLQRMIAHDGPASLGEAVRTAFALTLPAPPDPDSDAPGLLWHVVWGTRAIDAAKLAAALRLLRDASGNITALPPALALPAPDHAAALARLGAWLRWLDDLVMEAPWPNPSWQPDRMEYRFSLGAFNDATPSLRLDAGEYVDGRLDWSSFDARTLTRDPETPPPATTQHAVERRHPTPVRYPGMPADRYWEFEDARVNFAAVEAGPADLTRMMIAEFALAFGNDWFVVPLELEVGALYQVEDFKVVDSFGIEAAVHPSRNSDGTPWRMYELSAGTDAPGPMTDVLFLPPVADRALEGAPLEQLLLVRDEMANLAWGIEKKVQGASGEPIERGLEAARLAMRQQLTLETGDPQLVYRLATHVPAHWIPLLPVRKVRPGASVTEIWLQRAGLKRFYALPDPLAIQPGDDARLRAYKQFLALLDSNDAFIQQTATTEGIGVYLFHPRGRLLLEDEEQPVSDTDSLILCEEEVPRAGAVVRRAFQYARTPDGRACLWLGRAKLTGRGEASSGLKFDTAAHWQAFAN</sequence>
<dbReference type="RefSeq" id="WP_386759923.1">
    <property type="nucleotide sequence ID" value="NZ_JBHRXK010000008.1"/>
</dbReference>
<proteinExistence type="predicted"/>
<dbReference type="EMBL" id="JBHRXK010000008">
    <property type="protein sequence ID" value="MFC3552160.1"/>
    <property type="molecule type" value="Genomic_DNA"/>
</dbReference>
<accession>A0ABV7RS29</accession>
<organism evidence="1 2">
    <name type="scientific">Lysobacter cavernae</name>
    <dbReference type="NCBI Taxonomy" id="1685901"/>
    <lineage>
        <taxon>Bacteria</taxon>
        <taxon>Pseudomonadati</taxon>
        <taxon>Pseudomonadota</taxon>
        <taxon>Gammaproteobacteria</taxon>
        <taxon>Lysobacterales</taxon>
        <taxon>Lysobacteraceae</taxon>
        <taxon>Lysobacter</taxon>
    </lineage>
</organism>
<comment type="caution">
    <text evidence="1">The sequence shown here is derived from an EMBL/GenBank/DDBJ whole genome shotgun (WGS) entry which is preliminary data.</text>
</comment>
<gene>
    <name evidence="1" type="ORF">ACFOLC_14235</name>
</gene>
<name>A0ABV7RS29_9GAMM</name>
<dbReference type="Proteomes" id="UP001595740">
    <property type="component" value="Unassembled WGS sequence"/>
</dbReference>
<evidence type="ECO:0000313" key="2">
    <source>
        <dbReference type="Proteomes" id="UP001595740"/>
    </source>
</evidence>
<keyword evidence="2" id="KW-1185">Reference proteome</keyword>
<reference evidence="2" key="1">
    <citation type="journal article" date="2019" name="Int. J. Syst. Evol. Microbiol.">
        <title>The Global Catalogue of Microorganisms (GCM) 10K type strain sequencing project: providing services to taxonomists for standard genome sequencing and annotation.</title>
        <authorList>
            <consortium name="The Broad Institute Genomics Platform"/>
            <consortium name="The Broad Institute Genome Sequencing Center for Infectious Disease"/>
            <person name="Wu L."/>
            <person name="Ma J."/>
        </authorList>
    </citation>
    <scope>NUCLEOTIDE SEQUENCE [LARGE SCALE GENOMIC DNA]</scope>
    <source>
        <strain evidence="2">KCTC 42875</strain>
    </source>
</reference>
<evidence type="ECO:0000313" key="1">
    <source>
        <dbReference type="EMBL" id="MFC3552160.1"/>
    </source>
</evidence>
<protein>
    <submittedName>
        <fullName evidence="1">Uncharacterized protein</fullName>
    </submittedName>
</protein>